<dbReference type="GO" id="GO:0006643">
    <property type="term" value="P:membrane lipid metabolic process"/>
    <property type="evidence" value="ECO:0007669"/>
    <property type="project" value="TreeGrafter"/>
</dbReference>
<evidence type="ECO:0000256" key="4">
    <source>
        <dbReference type="ARBA" id="ARBA00023002"/>
    </source>
</evidence>
<feature type="transmembrane region" description="Helical" evidence="6">
    <location>
        <begin position="407"/>
        <end position="425"/>
    </location>
</feature>
<dbReference type="InterPro" id="IPR051689">
    <property type="entry name" value="Sterol_desaturase/TMEM195"/>
</dbReference>
<proteinExistence type="predicted"/>
<name>A0A914YB61_9BILA</name>
<feature type="transmembrane region" description="Helical" evidence="6">
    <location>
        <begin position="437"/>
        <end position="456"/>
    </location>
</feature>
<reference evidence="9" key="1">
    <citation type="submission" date="2022-11" db="UniProtKB">
        <authorList>
            <consortium name="WormBaseParasite"/>
        </authorList>
    </citation>
    <scope>IDENTIFICATION</scope>
</reference>
<evidence type="ECO:0000256" key="6">
    <source>
        <dbReference type="SAM" id="Phobius"/>
    </source>
</evidence>
<organism evidence="8 9">
    <name type="scientific">Panagrolaimus superbus</name>
    <dbReference type="NCBI Taxonomy" id="310955"/>
    <lineage>
        <taxon>Eukaryota</taxon>
        <taxon>Metazoa</taxon>
        <taxon>Ecdysozoa</taxon>
        <taxon>Nematoda</taxon>
        <taxon>Chromadorea</taxon>
        <taxon>Rhabditida</taxon>
        <taxon>Tylenchina</taxon>
        <taxon>Panagrolaimomorpha</taxon>
        <taxon>Panagrolaimoidea</taxon>
        <taxon>Panagrolaimidae</taxon>
        <taxon>Panagrolaimus</taxon>
    </lineage>
</organism>
<dbReference type="GO" id="GO:0016020">
    <property type="term" value="C:membrane"/>
    <property type="evidence" value="ECO:0007669"/>
    <property type="project" value="GOC"/>
</dbReference>
<evidence type="ECO:0000313" key="9">
    <source>
        <dbReference type="WBParaSite" id="PSU_v2.g17448.t1"/>
    </source>
</evidence>
<dbReference type="Proteomes" id="UP000887577">
    <property type="component" value="Unplaced"/>
</dbReference>
<feature type="transmembrane region" description="Helical" evidence="6">
    <location>
        <begin position="462"/>
        <end position="480"/>
    </location>
</feature>
<dbReference type="PANTHER" id="PTHR21624">
    <property type="entry name" value="STEROL DESATURASE-RELATED PROTEIN"/>
    <property type="match status" value="1"/>
</dbReference>
<evidence type="ECO:0000256" key="3">
    <source>
        <dbReference type="ARBA" id="ARBA00022989"/>
    </source>
</evidence>
<accession>A0A914YB61</accession>
<keyword evidence="3 6" id="KW-1133">Transmembrane helix</keyword>
<protein>
    <submittedName>
        <fullName evidence="9">Fatty acid hydroxylase domain-containing protein</fullName>
    </submittedName>
</protein>
<evidence type="ECO:0000256" key="2">
    <source>
        <dbReference type="ARBA" id="ARBA00022692"/>
    </source>
</evidence>
<evidence type="ECO:0000256" key="1">
    <source>
        <dbReference type="ARBA" id="ARBA00004127"/>
    </source>
</evidence>
<dbReference type="WBParaSite" id="PSU_v2.g17448.t1">
    <property type="protein sequence ID" value="PSU_v2.g17448.t1"/>
    <property type="gene ID" value="PSU_v2.g17448"/>
</dbReference>
<dbReference type="InterPro" id="IPR006694">
    <property type="entry name" value="Fatty_acid_hydroxylase"/>
</dbReference>
<comment type="subcellular location">
    <subcellularLocation>
        <location evidence="1">Endomembrane system</location>
        <topology evidence="1">Multi-pass membrane protein</topology>
    </subcellularLocation>
</comment>
<dbReference type="GO" id="GO:0008610">
    <property type="term" value="P:lipid biosynthetic process"/>
    <property type="evidence" value="ECO:0007669"/>
    <property type="project" value="InterPro"/>
</dbReference>
<keyword evidence="8" id="KW-1185">Reference proteome</keyword>
<keyword evidence="5 6" id="KW-0472">Membrane</keyword>
<dbReference type="GO" id="GO:0005783">
    <property type="term" value="C:endoplasmic reticulum"/>
    <property type="evidence" value="ECO:0007669"/>
    <property type="project" value="TreeGrafter"/>
</dbReference>
<evidence type="ECO:0000256" key="5">
    <source>
        <dbReference type="ARBA" id="ARBA00023136"/>
    </source>
</evidence>
<dbReference type="Pfam" id="PF04116">
    <property type="entry name" value="FA_hydroxylase"/>
    <property type="match status" value="1"/>
</dbReference>
<sequence length="536" mass="63192">MDEIVTLNATSSSSYFDRVFTNTSFAYRLWHRLDVTNLRHIFYLVSPYETIVENWENVPNYNIEVSAWWLTLIFLEFLVIRFSGHEDRYALNDSITSICAGMCSQIFKFGGRTIAIFAYLFIWNNFRILELPWDSPWTWILCLITQDFMYYLGHRAVHEAGFFWGLHTIHHSSEYYNLSTALRQAAIQDFGLAFYDCIQAFFIPPPIFLIHRYFSEIFQFWLHTSLLGSLGPLGIVFNTPSYHRVHHGRNPYCIDRNYGGVFIIWDKMFYTFAPERHDDPPIYGLIKNEHNFNQIWLQFHTLKELLFDKWRMRDEKGEPIFTTFKEKLKAIFYPPGYFPGVETLRFFHWWTLVDPATGVPEVEHPAIKYDPSLEIWKKLYCIGHFILLLCIFMHFEYDRLELSWIDFGIKIAFFVCTMQMFGAFFDRVWFAPYLEIFRCTGVISYFIYKICFDGIGLLPNRVFMLTVFGISAILWIGYLAEQAVVKHIRIQHLAIFPATFEASSATTANDPKQDSNKKQQPQICVISSNSLSLQKQ</sequence>
<evidence type="ECO:0000313" key="8">
    <source>
        <dbReference type="Proteomes" id="UP000887577"/>
    </source>
</evidence>
<dbReference type="GO" id="GO:0005506">
    <property type="term" value="F:iron ion binding"/>
    <property type="evidence" value="ECO:0007669"/>
    <property type="project" value="InterPro"/>
</dbReference>
<dbReference type="AlphaFoldDB" id="A0A914YB61"/>
<dbReference type="GO" id="GO:0050479">
    <property type="term" value="F:glyceryl-ether monooxygenase activity"/>
    <property type="evidence" value="ECO:0007669"/>
    <property type="project" value="TreeGrafter"/>
</dbReference>
<keyword evidence="4" id="KW-0560">Oxidoreductase</keyword>
<keyword evidence="2 6" id="KW-0812">Transmembrane</keyword>
<feature type="domain" description="Fatty acid hydroxylase" evidence="7">
    <location>
        <begin position="139"/>
        <end position="271"/>
    </location>
</feature>
<evidence type="ECO:0000259" key="7">
    <source>
        <dbReference type="Pfam" id="PF04116"/>
    </source>
</evidence>
<dbReference type="PANTHER" id="PTHR21624:SF4">
    <property type="entry name" value="ALKYLGLYCEROL MONOOXYGENASE"/>
    <property type="match status" value="1"/>
</dbReference>